<proteinExistence type="predicted"/>
<sequence length="62" mass="6848">MSASKRYAQSARNHANAHATRTQLIIKRTAKTSQRRAGVPPVEATGVAKNAKEEKENIKVEF</sequence>
<gene>
    <name evidence="2" type="ORF">DP116_17375</name>
</gene>
<evidence type="ECO:0000256" key="1">
    <source>
        <dbReference type="SAM" id="MobiDB-lite"/>
    </source>
</evidence>
<organism evidence="2 3">
    <name type="scientific">Brasilonema bromeliae SPC951</name>
    <dbReference type="NCBI Taxonomy" id="385972"/>
    <lineage>
        <taxon>Bacteria</taxon>
        <taxon>Bacillati</taxon>
        <taxon>Cyanobacteriota</taxon>
        <taxon>Cyanophyceae</taxon>
        <taxon>Nostocales</taxon>
        <taxon>Scytonemataceae</taxon>
        <taxon>Brasilonema</taxon>
        <taxon>Bromeliae group (in: Brasilonema)</taxon>
    </lineage>
</organism>
<keyword evidence="3" id="KW-1185">Reference proteome</keyword>
<feature type="compositionally biased region" description="Basic and acidic residues" evidence="1">
    <location>
        <begin position="50"/>
        <end position="62"/>
    </location>
</feature>
<comment type="caution">
    <text evidence="2">The sequence shown here is derived from an EMBL/GenBank/DDBJ whole genome shotgun (WGS) entry which is preliminary data.</text>
</comment>
<name>A0ABX1PC22_9CYAN</name>
<evidence type="ECO:0000313" key="3">
    <source>
        <dbReference type="Proteomes" id="UP000718564"/>
    </source>
</evidence>
<feature type="region of interest" description="Disordered" evidence="1">
    <location>
        <begin position="1"/>
        <end position="62"/>
    </location>
</feature>
<protein>
    <submittedName>
        <fullName evidence="2">Uncharacterized protein</fullName>
    </submittedName>
</protein>
<evidence type="ECO:0000313" key="2">
    <source>
        <dbReference type="EMBL" id="NMG21121.1"/>
    </source>
</evidence>
<reference evidence="2 3" key="1">
    <citation type="submission" date="2018-06" db="EMBL/GenBank/DDBJ databases">
        <title>Comparative genomics of Brasilonema spp. strains.</title>
        <authorList>
            <person name="Alvarenga D.O."/>
            <person name="Fiore M.F."/>
            <person name="Varani A.M."/>
        </authorList>
    </citation>
    <scope>NUCLEOTIDE SEQUENCE [LARGE SCALE GENOMIC DNA]</scope>
    <source>
        <strain evidence="2 3">SPC951</strain>
    </source>
</reference>
<dbReference type="Proteomes" id="UP000718564">
    <property type="component" value="Unassembled WGS sequence"/>
</dbReference>
<dbReference type="EMBL" id="QMEB01000139">
    <property type="protein sequence ID" value="NMG21121.1"/>
    <property type="molecule type" value="Genomic_DNA"/>
</dbReference>
<accession>A0ABX1PC22</accession>